<feature type="transmembrane region" description="Helical" evidence="6">
    <location>
        <begin position="302"/>
        <end position="321"/>
    </location>
</feature>
<evidence type="ECO:0000256" key="5">
    <source>
        <dbReference type="ARBA" id="ARBA00023136"/>
    </source>
</evidence>
<dbReference type="Pfam" id="PF01384">
    <property type="entry name" value="PHO4"/>
    <property type="match status" value="1"/>
</dbReference>
<feature type="transmembrane region" description="Helical" evidence="6">
    <location>
        <begin position="49"/>
        <end position="68"/>
    </location>
</feature>
<dbReference type="GO" id="GO:0016020">
    <property type="term" value="C:membrane"/>
    <property type="evidence" value="ECO:0007669"/>
    <property type="project" value="UniProtKB-SubCell"/>
</dbReference>
<evidence type="ECO:0000256" key="2">
    <source>
        <dbReference type="ARBA" id="ARBA00022448"/>
    </source>
</evidence>
<feature type="transmembrane region" description="Helical" evidence="6">
    <location>
        <begin position="88"/>
        <end position="107"/>
    </location>
</feature>
<evidence type="ECO:0000313" key="7">
    <source>
        <dbReference type="EMBL" id="HJF74768.1"/>
    </source>
</evidence>
<accession>A0A921L499</accession>
<protein>
    <recommendedName>
        <fullName evidence="6">Phosphate transporter</fullName>
    </recommendedName>
</protein>
<keyword evidence="3 6" id="KW-0812">Transmembrane</keyword>
<feature type="transmembrane region" description="Helical" evidence="6">
    <location>
        <begin position="256"/>
        <end position="273"/>
    </location>
</feature>
<feature type="transmembrane region" description="Helical" evidence="6">
    <location>
        <begin position="185"/>
        <end position="205"/>
    </location>
</feature>
<dbReference type="GO" id="GO:0005315">
    <property type="term" value="F:phosphate transmembrane transporter activity"/>
    <property type="evidence" value="ECO:0007669"/>
    <property type="project" value="InterPro"/>
</dbReference>
<feature type="transmembrane region" description="Helical" evidence="6">
    <location>
        <begin position="342"/>
        <end position="362"/>
    </location>
</feature>
<feature type="transmembrane region" description="Helical" evidence="6">
    <location>
        <begin position="143"/>
        <end position="164"/>
    </location>
</feature>
<sequence>METLSNYSTLLVILTAVFGFLMAFGIGANDVSNAMGTSVGSKAITPRQAIVIAIIFEGAGAYLAGGEVAETIKDGIIDPTLFIHQPDILVLGMMGSLLSAGFWLVLASRLGWPVSTTHTIIGAIVGFACVTIGSDAVEWSSLLGIFGSWIITPFIAGIIAYLIFVSTQKLIFDTDSPLLNAKQFAPFYMGLTIFIISLVTIKKGLKHIGLHLSNGETFLISLALCIIAIIACFIYLRSQSFEKKASAGFGAVEKVFRILMLLTACSMAFAHGSNDVANAIGPLSAVVSIIDHGGVIAGKTTMAWWVLPLGALGIIAGLAVMGQRVMETIGTGITDLTPSRGFAAQFATATTVILASGTGLPISTTQTLVGAVLGVGFARGIAALNLTVIRNIISSWIITLPAGAIFSIIIFYILKAILL</sequence>
<dbReference type="EMBL" id="DYVQ01000095">
    <property type="protein sequence ID" value="HJF74768.1"/>
    <property type="molecule type" value="Genomic_DNA"/>
</dbReference>
<feature type="transmembrane region" description="Helical" evidence="6">
    <location>
        <begin position="368"/>
        <end position="389"/>
    </location>
</feature>
<evidence type="ECO:0000256" key="6">
    <source>
        <dbReference type="RuleBase" id="RU363058"/>
    </source>
</evidence>
<evidence type="ECO:0000256" key="1">
    <source>
        <dbReference type="ARBA" id="ARBA00004141"/>
    </source>
</evidence>
<reference evidence="7" key="2">
    <citation type="submission" date="2021-09" db="EMBL/GenBank/DDBJ databases">
        <authorList>
            <person name="Gilroy R."/>
        </authorList>
    </citation>
    <scope>NUCLEOTIDE SEQUENCE</scope>
    <source>
        <strain evidence="7">ChiHjej11B10-15683</strain>
    </source>
</reference>
<comment type="subcellular location">
    <subcellularLocation>
        <location evidence="1 6">Membrane</location>
        <topology evidence="1 6">Multi-pass membrane protein</topology>
    </subcellularLocation>
</comment>
<evidence type="ECO:0000313" key="8">
    <source>
        <dbReference type="Proteomes" id="UP000749334"/>
    </source>
</evidence>
<organism evidence="7 8">
    <name type="scientific">Gallibacterium anatis</name>
    <dbReference type="NCBI Taxonomy" id="750"/>
    <lineage>
        <taxon>Bacteria</taxon>
        <taxon>Pseudomonadati</taxon>
        <taxon>Pseudomonadota</taxon>
        <taxon>Gammaproteobacteria</taxon>
        <taxon>Pasteurellales</taxon>
        <taxon>Pasteurellaceae</taxon>
        <taxon>Gallibacterium</taxon>
    </lineage>
</organism>
<keyword evidence="5 6" id="KW-0472">Membrane</keyword>
<dbReference type="RefSeq" id="WP_039082436.1">
    <property type="nucleotide sequence ID" value="NZ_JARTCM010000003.1"/>
</dbReference>
<dbReference type="PANTHER" id="PTHR11101:SF80">
    <property type="entry name" value="PHOSPHATE TRANSPORTER"/>
    <property type="match status" value="1"/>
</dbReference>
<evidence type="ECO:0000256" key="3">
    <source>
        <dbReference type="ARBA" id="ARBA00022692"/>
    </source>
</evidence>
<name>A0A921L499_9PAST</name>
<keyword evidence="2 6" id="KW-0813">Transport</keyword>
<dbReference type="Proteomes" id="UP000749334">
    <property type="component" value="Unassembled WGS sequence"/>
</dbReference>
<dbReference type="GO" id="GO:0035435">
    <property type="term" value="P:phosphate ion transmembrane transport"/>
    <property type="evidence" value="ECO:0007669"/>
    <property type="project" value="TreeGrafter"/>
</dbReference>
<feature type="transmembrane region" description="Helical" evidence="6">
    <location>
        <begin position="119"/>
        <end position="137"/>
    </location>
</feature>
<evidence type="ECO:0000256" key="4">
    <source>
        <dbReference type="ARBA" id="ARBA00022989"/>
    </source>
</evidence>
<dbReference type="InterPro" id="IPR001204">
    <property type="entry name" value="Phos_transporter"/>
</dbReference>
<comment type="similarity">
    <text evidence="6">Belongs to the inorganic phosphate transporter (PiT) (TC 2.A.20) family.</text>
</comment>
<proteinExistence type="inferred from homology"/>
<comment type="caution">
    <text evidence="7">The sequence shown here is derived from an EMBL/GenBank/DDBJ whole genome shotgun (WGS) entry which is preliminary data.</text>
</comment>
<dbReference type="PANTHER" id="PTHR11101">
    <property type="entry name" value="PHOSPHATE TRANSPORTER"/>
    <property type="match status" value="1"/>
</dbReference>
<feature type="transmembrane region" description="Helical" evidence="6">
    <location>
        <begin position="396"/>
        <end position="418"/>
    </location>
</feature>
<gene>
    <name evidence="7" type="ORF">K8W15_11410</name>
</gene>
<keyword evidence="6" id="KW-0592">Phosphate transport</keyword>
<reference evidence="7" key="1">
    <citation type="journal article" date="2021" name="PeerJ">
        <title>Extensive microbial diversity within the chicken gut microbiome revealed by metagenomics and culture.</title>
        <authorList>
            <person name="Gilroy R."/>
            <person name="Ravi A."/>
            <person name="Getino M."/>
            <person name="Pursley I."/>
            <person name="Horton D.L."/>
            <person name="Alikhan N.F."/>
            <person name="Baker D."/>
            <person name="Gharbi K."/>
            <person name="Hall N."/>
            <person name="Watson M."/>
            <person name="Adriaenssens E.M."/>
            <person name="Foster-Nyarko E."/>
            <person name="Jarju S."/>
            <person name="Secka A."/>
            <person name="Antonio M."/>
            <person name="Oren A."/>
            <person name="Chaudhuri R.R."/>
            <person name="La Ragione R."/>
            <person name="Hildebrand F."/>
            <person name="Pallen M.J."/>
        </authorList>
    </citation>
    <scope>NUCLEOTIDE SEQUENCE</scope>
    <source>
        <strain evidence="7">ChiHjej11B10-15683</strain>
    </source>
</reference>
<feature type="transmembrane region" description="Helical" evidence="6">
    <location>
        <begin position="6"/>
        <end position="28"/>
    </location>
</feature>
<keyword evidence="4 6" id="KW-1133">Transmembrane helix</keyword>
<feature type="transmembrane region" description="Helical" evidence="6">
    <location>
        <begin position="217"/>
        <end position="236"/>
    </location>
</feature>
<dbReference type="AlphaFoldDB" id="A0A921L499"/>